<feature type="signal peptide" evidence="4">
    <location>
        <begin position="1"/>
        <end position="20"/>
    </location>
</feature>
<evidence type="ECO:0000259" key="5">
    <source>
        <dbReference type="PROSITE" id="PS51164"/>
    </source>
</evidence>
<dbReference type="InterPro" id="IPR000254">
    <property type="entry name" value="CBD"/>
</dbReference>
<dbReference type="PANTHER" id="PTHR34002">
    <property type="entry name" value="BLR1656 PROTEIN"/>
    <property type="match status" value="1"/>
</dbReference>
<reference evidence="6" key="1">
    <citation type="journal article" date="2021" name="Nat. Commun.">
        <title>Genetic determinants of endophytism in the Arabidopsis root mycobiome.</title>
        <authorList>
            <person name="Mesny F."/>
            <person name="Miyauchi S."/>
            <person name="Thiergart T."/>
            <person name="Pickel B."/>
            <person name="Atanasova L."/>
            <person name="Karlsson M."/>
            <person name="Huettel B."/>
            <person name="Barry K.W."/>
            <person name="Haridas S."/>
            <person name="Chen C."/>
            <person name="Bauer D."/>
            <person name="Andreopoulos W."/>
            <person name="Pangilinan J."/>
            <person name="LaButti K."/>
            <person name="Riley R."/>
            <person name="Lipzen A."/>
            <person name="Clum A."/>
            <person name="Drula E."/>
            <person name="Henrissat B."/>
            <person name="Kohler A."/>
            <person name="Grigoriev I.V."/>
            <person name="Martin F.M."/>
            <person name="Hacquard S."/>
        </authorList>
    </citation>
    <scope>NUCLEOTIDE SEQUENCE</scope>
    <source>
        <strain evidence="6">MPI-CAGE-AT-0016</strain>
    </source>
</reference>
<name>A0A8K0T3K2_9PEZI</name>
<comment type="caution">
    <text evidence="6">The sequence shown here is derived from an EMBL/GenBank/DDBJ whole genome shotgun (WGS) entry which is preliminary data.</text>
</comment>
<gene>
    <name evidence="6" type="ORF">B0T11DRAFT_302403</name>
</gene>
<dbReference type="Pfam" id="PF01670">
    <property type="entry name" value="Glyco_hydro_12"/>
    <property type="match status" value="1"/>
</dbReference>
<dbReference type="InterPro" id="IPR002594">
    <property type="entry name" value="GH12"/>
</dbReference>
<proteinExistence type="inferred from homology"/>
<protein>
    <recommendedName>
        <fullName evidence="5">CBM1 domain-containing protein</fullName>
    </recommendedName>
</protein>
<dbReference type="GO" id="GO:0005576">
    <property type="term" value="C:extracellular region"/>
    <property type="evidence" value="ECO:0007669"/>
    <property type="project" value="InterPro"/>
</dbReference>
<dbReference type="InterPro" id="IPR013320">
    <property type="entry name" value="ConA-like_dom_sf"/>
</dbReference>
<evidence type="ECO:0000256" key="3">
    <source>
        <dbReference type="RuleBase" id="RU361163"/>
    </source>
</evidence>
<evidence type="ECO:0000313" key="7">
    <source>
        <dbReference type="Proteomes" id="UP000813385"/>
    </source>
</evidence>
<keyword evidence="3" id="KW-0624">Polysaccharide degradation</keyword>
<dbReference type="GO" id="GO:0008810">
    <property type="term" value="F:cellulase activity"/>
    <property type="evidence" value="ECO:0007669"/>
    <property type="project" value="InterPro"/>
</dbReference>
<dbReference type="OrthoDB" id="5823761at2759"/>
<dbReference type="InterPro" id="IPR035971">
    <property type="entry name" value="CBD_sf"/>
</dbReference>
<feature type="chain" id="PRO_5035445765" description="CBM1 domain-containing protein" evidence="4">
    <location>
        <begin position="21"/>
        <end position="261"/>
    </location>
</feature>
<keyword evidence="2 4" id="KW-0732">Signal</keyword>
<evidence type="ECO:0000256" key="4">
    <source>
        <dbReference type="SAM" id="SignalP"/>
    </source>
</evidence>
<keyword evidence="3" id="KW-0119">Carbohydrate metabolism</keyword>
<evidence type="ECO:0000256" key="2">
    <source>
        <dbReference type="ARBA" id="ARBA00022729"/>
    </source>
</evidence>
<keyword evidence="7" id="KW-1185">Reference proteome</keyword>
<dbReference type="SUPFAM" id="SSF49899">
    <property type="entry name" value="Concanavalin A-like lectins/glucanases"/>
    <property type="match status" value="1"/>
</dbReference>
<keyword evidence="3" id="KW-0378">Hydrolase</keyword>
<organism evidence="6 7">
    <name type="scientific">Plectosphaerella cucumerina</name>
    <dbReference type="NCBI Taxonomy" id="40658"/>
    <lineage>
        <taxon>Eukaryota</taxon>
        <taxon>Fungi</taxon>
        <taxon>Dikarya</taxon>
        <taxon>Ascomycota</taxon>
        <taxon>Pezizomycotina</taxon>
        <taxon>Sordariomycetes</taxon>
        <taxon>Hypocreomycetidae</taxon>
        <taxon>Glomerellales</taxon>
        <taxon>Plectosphaerellaceae</taxon>
        <taxon>Plectosphaerella</taxon>
    </lineage>
</organism>
<dbReference type="EMBL" id="JAGPXD010000007">
    <property type="protein sequence ID" value="KAH7347152.1"/>
    <property type="molecule type" value="Genomic_DNA"/>
</dbReference>
<evidence type="ECO:0000256" key="1">
    <source>
        <dbReference type="ARBA" id="ARBA00005519"/>
    </source>
</evidence>
<dbReference type="Pfam" id="PF00734">
    <property type="entry name" value="CBM_1"/>
    <property type="match status" value="1"/>
</dbReference>
<dbReference type="SMART" id="SM00236">
    <property type="entry name" value="fCBD"/>
    <property type="match status" value="1"/>
</dbReference>
<dbReference type="GO" id="GO:0030248">
    <property type="term" value="F:cellulose binding"/>
    <property type="evidence" value="ECO:0007669"/>
    <property type="project" value="InterPro"/>
</dbReference>
<dbReference type="PROSITE" id="PS51164">
    <property type="entry name" value="CBM1_2"/>
    <property type="match status" value="1"/>
</dbReference>
<dbReference type="GO" id="GO:0000272">
    <property type="term" value="P:polysaccharide catabolic process"/>
    <property type="evidence" value="ECO:0007669"/>
    <property type="project" value="UniProtKB-KW"/>
</dbReference>
<feature type="domain" description="CBM1" evidence="5">
    <location>
        <begin position="225"/>
        <end position="261"/>
    </location>
</feature>
<dbReference type="Proteomes" id="UP000813385">
    <property type="component" value="Unassembled WGS sequence"/>
</dbReference>
<dbReference type="PROSITE" id="PS00562">
    <property type="entry name" value="CBM1_1"/>
    <property type="match status" value="1"/>
</dbReference>
<dbReference type="InterPro" id="IPR013319">
    <property type="entry name" value="GH11/12"/>
</dbReference>
<sequence>MKGLFCPIIVVAVALALAGASPQGIRNLLSASALDERAQTICGAEDSVKAQTYEISNNVKGSLSSGDSQCITTAGLTNQQLSCCTGSDVDANVIYDITGSGSGSISGSSCQLAKDWSVQVWLGKLGAVVPLSSTGHSTNKTTVRGVAFEVYKAEISGIKTYTFVAALPQPTFSGDLLQSVQWLVDSTDATFDTTSYRVEQYIIPVFEPTRTTTTAWQLSSTPTATCAAKWAQCGGSGHVGITCCQPGTVCNRLNAWYSQCL</sequence>
<comment type="similarity">
    <text evidence="1 3">Belongs to the glycosyl hydrolase 12 (cellulase H) family.</text>
</comment>
<dbReference type="PANTHER" id="PTHR34002:SF9">
    <property type="entry name" value="XYLOGLUCAN-SPECIFIC ENDO-BETA-1,4-GLUCANASE A"/>
    <property type="match status" value="1"/>
</dbReference>
<accession>A0A8K0T3K2</accession>
<evidence type="ECO:0000313" key="6">
    <source>
        <dbReference type="EMBL" id="KAH7347152.1"/>
    </source>
</evidence>
<dbReference type="Gene3D" id="2.60.120.180">
    <property type="match status" value="1"/>
</dbReference>
<dbReference type="AlphaFoldDB" id="A0A8K0T3K2"/>
<dbReference type="SUPFAM" id="SSF57180">
    <property type="entry name" value="Cellulose-binding domain"/>
    <property type="match status" value="1"/>
</dbReference>
<keyword evidence="3" id="KW-0326">Glycosidase</keyword>